<dbReference type="EMBL" id="AP022599">
    <property type="protein sequence ID" value="BBY81544.1"/>
    <property type="molecule type" value="Genomic_DNA"/>
</dbReference>
<evidence type="ECO:0000313" key="1">
    <source>
        <dbReference type="EMBL" id="BBY81544.1"/>
    </source>
</evidence>
<keyword evidence="2" id="KW-1185">Reference proteome</keyword>
<organism evidence="1 2">
    <name type="scientific">Mycolicibacterium pulveris</name>
    <name type="common">Mycobacterium pulveris</name>
    <dbReference type="NCBI Taxonomy" id="36813"/>
    <lineage>
        <taxon>Bacteria</taxon>
        <taxon>Bacillati</taxon>
        <taxon>Actinomycetota</taxon>
        <taxon>Actinomycetes</taxon>
        <taxon>Mycobacteriales</taxon>
        <taxon>Mycobacteriaceae</taxon>
        <taxon>Mycolicibacterium</taxon>
    </lineage>
</organism>
<dbReference type="Proteomes" id="UP000467252">
    <property type="component" value="Chromosome"/>
</dbReference>
<proteinExistence type="predicted"/>
<accession>A0A7I7UJD8</accession>
<sequence length="65" mass="7347">MTIVRRAVLTYLAGHPQVYDILHAIVGIYVERANRSATRYHHLRAHQPAAQIHLDGRVGMGRKCS</sequence>
<dbReference type="AlphaFoldDB" id="A0A7I7UJD8"/>
<reference evidence="1 2" key="1">
    <citation type="journal article" date="2019" name="Emerg. Microbes Infect.">
        <title>Comprehensive subspecies identification of 175 nontuberculous mycobacteria species based on 7547 genomic profiles.</title>
        <authorList>
            <person name="Matsumoto Y."/>
            <person name="Kinjo T."/>
            <person name="Motooka D."/>
            <person name="Nabeya D."/>
            <person name="Jung N."/>
            <person name="Uechi K."/>
            <person name="Horii T."/>
            <person name="Iida T."/>
            <person name="Fujita J."/>
            <person name="Nakamura S."/>
        </authorList>
    </citation>
    <scope>NUCLEOTIDE SEQUENCE [LARGE SCALE GENOMIC DNA]</scope>
    <source>
        <strain evidence="1 2">JCM 6370</strain>
    </source>
</reference>
<protein>
    <submittedName>
        <fullName evidence="1">Uncharacterized protein</fullName>
    </submittedName>
</protein>
<evidence type="ECO:0000313" key="2">
    <source>
        <dbReference type="Proteomes" id="UP000467252"/>
    </source>
</evidence>
<gene>
    <name evidence="1" type="ORF">MPUL_27020</name>
</gene>
<name>A0A7I7UJD8_MYCPV</name>